<organism evidence="1">
    <name type="scientific">viral metagenome</name>
    <dbReference type="NCBI Taxonomy" id="1070528"/>
    <lineage>
        <taxon>unclassified sequences</taxon>
        <taxon>metagenomes</taxon>
        <taxon>organismal metagenomes</taxon>
    </lineage>
</organism>
<evidence type="ECO:0000313" key="1">
    <source>
        <dbReference type="EMBL" id="QJA87613.1"/>
    </source>
</evidence>
<name>A0A6M3KZE6_9ZZZZ</name>
<gene>
    <name evidence="1" type="ORF">MM415B02940_0013</name>
</gene>
<reference evidence="1" key="1">
    <citation type="submission" date="2020-03" db="EMBL/GenBank/DDBJ databases">
        <title>The deep terrestrial virosphere.</title>
        <authorList>
            <person name="Holmfeldt K."/>
            <person name="Nilsson E."/>
            <person name="Simone D."/>
            <person name="Lopez-Fernandez M."/>
            <person name="Wu X."/>
            <person name="de Brujin I."/>
            <person name="Lundin D."/>
            <person name="Andersson A."/>
            <person name="Bertilsson S."/>
            <person name="Dopson M."/>
        </authorList>
    </citation>
    <scope>NUCLEOTIDE SEQUENCE</scope>
    <source>
        <strain evidence="1">MM415B02940</strain>
    </source>
</reference>
<protein>
    <recommendedName>
        <fullName evidence="2">Tail assembly chaperone</fullName>
    </recommendedName>
</protein>
<dbReference type="AlphaFoldDB" id="A0A6M3KZE6"/>
<sequence length="100" mass="11115">MNLLAKAEPTYLKLADGEDYEIPVLNLTTLANIEKTMGFGLARLQTKMIEETATTLRLTIYALLHETNPKLSLEEVGELVTFDVMKDVSEVLSKVLSIAM</sequence>
<evidence type="ECO:0008006" key="2">
    <source>
        <dbReference type="Google" id="ProtNLM"/>
    </source>
</evidence>
<dbReference type="EMBL" id="MT142720">
    <property type="protein sequence ID" value="QJA87613.1"/>
    <property type="molecule type" value="Genomic_DNA"/>
</dbReference>
<accession>A0A6M3KZE6</accession>
<proteinExistence type="predicted"/>